<comment type="caution">
    <text evidence="8">The sequence shown here is derived from an EMBL/GenBank/DDBJ whole genome shotgun (WGS) entry which is preliminary data.</text>
</comment>
<evidence type="ECO:0000256" key="4">
    <source>
        <dbReference type="ARBA" id="ARBA00023015"/>
    </source>
</evidence>
<evidence type="ECO:0000256" key="7">
    <source>
        <dbReference type="ARBA" id="ARBA00033135"/>
    </source>
</evidence>
<dbReference type="Proteomes" id="UP000273675">
    <property type="component" value="Unassembled WGS sequence"/>
</dbReference>
<dbReference type="Pfam" id="PF01845">
    <property type="entry name" value="CcdB"/>
    <property type="match status" value="1"/>
</dbReference>
<comment type="similarity">
    <text evidence="1">Belongs to the CcdB toxin family.</text>
</comment>
<evidence type="ECO:0000313" key="8">
    <source>
        <dbReference type="EMBL" id="RKR03639.1"/>
    </source>
</evidence>
<evidence type="ECO:0000256" key="2">
    <source>
        <dbReference type="ARBA" id="ARBA00015075"/>
    </source>
</evidence>
<reference evidence="8 9" key="1">
    <citation type="submission" date="2018-10" db="EMBL/GenBank/DDBJ databases">
        <title>Genomic Encyclopedia of Type Strains, Phase IV (KMG-IV): sequencing the most valuable type-strain genomes for metagenomic binning, comparative biology and taxonomic classification.</title>
        <authorList>
            <person name="Goeker M."/>
        </authorList>
    </citation>
    <scope>NUCLEOTIDE SEQUENCE [LARGE SCALE GENOMIC DNA]</scope>
    <source>
        <strain evidence="8 9">DSM 4734</strain>
    </source>
</reference>
<evidence type="ECO:0000256" key="1">
    <source>
        <dbReference type="ARBA" id="ARBA00005230"/>
    </source>
</evidence>
<dbReference type="AlphaFoldDB" id="A0A495DNN1"/>
<dbReference type="EMBL" id="RBIM01000001">
    <property type="protein sequence ID" value="RKR03639.1"/>
    <property type="molecule type" value="Genomic_DNA"/>
</dbReference>
<keyword evidence="5" id="KW-0804">Transcription</keyword>
<keyword evidence="3" id="KW-0678">Repressor</keyword>
<accession>A0A495DNN1</accession>
<sequence length="102" mass="10988">MARFDVHPLKGSGVALVVDIQAHLLSELPSRIVVPLLATADLKRPPISRLEPILDIDGEAYLFATAGLGVQSANQLGTAIANVEARHRDDIVNALDFLFQGY</sequence>
<evidence type="ECO:0000256" key="5">
    <source>
        <dbReference type="ARBA" id="ARBA00023163"/>
    </source>
</evidence>
<dbReference type="InterPro" id="IPR011067">
    <property type="entry name" value="Plasmid_toxin/cell-grow_inhib"/>
</dbReference>
<dbReference type="Gene3D" id="2.30.30.110">
    <property type="match status" value="1"/>
</dbReference>
<evidence type="ECO:0000313" key="9">
    <source>
        <dbReference type="Proteomes" id="UP000273675"/>
    </source>
</evidence>
<gene>
    <name evidence="8" type="ORF">C7435_0076</name>
</gene>
<evidence type="ECO:0000256" key="3">
    <source>
        <dbReference type="ARBA" id="ARBA00022491"/>
    </source>
</evidence>
<evidence type="ECO:0000256" key="6">
    <source>
        <dbReference type="ARBA" id="ARBA00029628"/>
    </source>
</evidence>
<dbReference type="InterPro" id="IPR002712">
    <property type="entry name" value="CcdB"/>
</dbReference>
<protein>
    <recommendedName>
        <fullName evidence="2">Toxin CcdB</fullName>
    </recommendedName>
    <alternativeName>
        <fullName evidence="7">Cytotoxic protein CcdB</fullName>
    </alternativeName>
    <alternativeName>
        <fullName evidence="6">Protein LetD</fullName>
    </alternativeName>
</protein>
<dbReference type="GO" id="GO:0006276">
    <property type="term" value="P:plasmid maintenance"/>
    <property type="evidence" value="ECO:0007669"/>
    <property type="project" value="InterPro"/>
</dbReference>
<proteinExistence type="inferred from homology"/>
<name>A0A495DNN1_9PROT</name>
<dbReference type="RefSeq" id="WP_121209606.1">
    <property type="nucleotide sequence ID" value="NZ_RBIM01000001.1"/>
</dbReference>
<dbReference type="OrthoDB" id="9813510at2"/>
<organism evidence="8 9">
    <name type="scientific">Maricaulis maris</name>
    <dbReference type="NCBI Taxonomy" id="74318"/>
    <lineage>
        <taxon>Bacteria</taxon>
        <taxon>Pseudomonadati</taxon>
        <taxon>Pseudomonadota</taxon>
        <taxon>Alphaproteobacteria</taxon>
        <taxon>Maricaulales</taxon>
        <taxon>Maricaulaceae</taxon>
        <taxon>Maricaulis</taxon>
    </lineage>
</organism>
<dbReference type="SUPFAM" id="SSF50118">
    <property type="entry name" value="Cell growth inhibitor/plasmid maintenance toxic component"/>
    <property type="match status" value="1"/>
</dbReference>
<dbReference type="GO" id="GO:0008657">
    <property type="term" value="F:DNA topoisomerase type II (double strand cut, ATP-hydrolyzing) inhibitor activity"/>
    <property type="evidence" value="ECO:0007669"/>
    <property type="project" value="InterPro"/>
</dbReference>
<keyword evidence="4" id="KW-0805">Transcription regulation</keyword>